<evidence type="ECO:0000313" key="7">
    <source>
        <dbReference type="EMBL" id="KAG9327332.1"/>
    </source>
</evidence>
<evidence type="ECO:0000256" key="2">
    <source>
        <dbReference type="ARBA" id="ARBA00004496"/>
    </source>
</evidence>
<keyword evidence="3" id="KW-0963">Cytoplasm</keyword>
<evidence type="ECO:0000256" key="5">
    <source>
        <dbReference type="ARBA" id="ARBA00023242"/>
    </source>
</evidence>
<comment type="caution">
    <text evidence="7">The sequence shown here is derived from an EMBL/GenBank/DDBJ whole genome shotgun (WGS) entry which is preliminary data.</text>
</comment>
<dbReference type="Pfam" id="PF10075">
    <property type="entry name" value="CSN8_PSD8_EIF3K"/>
    <property type="match status" value="1"/>
</dbReference>
<accession>A0A9P8IFC9</accession>
<dbReference type="Gene3D" id="1.25.40.990">
    <property type="match status" value="1"/>
</dbReference>
<reference evidence="7" key="1">
    <citation type="submission" date="2021-07" db="EMBL/GenBank/DDBJ databases">
        <title>Draft genome of Mortierella alpina, strain LL118, isolated from an aspen leaf litter sample.</title>
        <authorList>
            <person name="Yang S."/>
            <person name="Vinatzer B.A."/>
        </authorList>
    </citation>
    <scope>NUCLEOTIDE SEQUENCE</scope>
    <source>
        <strain evidence="7">LL118</strain>
    </source>
</reference>
<dbReference type="GO" id="GO:0000338">
    <property type="term" value="P:protein deneddylation"/>
    <property type="evidence" value="ECO:0007669"/>
    <property type="project" value="InterPro"/>
</dbReference>
<comment type="subcellular location">
    <subcellularLocation>
        <location evidence="2">Cytoplasm</location>
    </subcellularLocation>
    <subcellularLocation>
        <location evidence="1">Nucleus</location>
    </subcellularLocation>
</comment>
<feature type="domain" description="CSN8/PSMD8/EIF3K" evidence="6">
    <location>
        <begin position="54"/>
        <end position="190"/>
    </location>
</feature>
<dbReference type="InterPro" id="IPR033205">
    <property type="entry name" value="COP9_CSN8"/>
</dbReference>
<proteinExistence type="predicted"/>
<keyword evidence="4" id="KW-0736">Signalosome</keyword>
<dbReference type="GO" id="GO:0005737">
    <property type="term" value="C:cytoplasm"/>
    <property type="evidence" value="ECO:0007669"/>
    <property type="project" value="UniProtKB-SubCell"/>
</dbReference>
<dbReference type="Proteomes" id="UP000717515">
    <property type="component" value="Unassembled WGS sequence"/>
</dbReference>
<evidence type="ECO:0000256" key="4">
    <source>
        <dbReference type="ARBA" id="ARBA00022790"/>
    </source>
</evidence>
<dbReference type="PANTHER" id="PTHR13339">
    <property type="entry name" value="COP9 SIGNALOSOME COMPLEX SUBUNIT 8"/>
    <property type="match status" value="1"/>
</dbReference>
<dbReference type="InterPro" id="IPR033464">
    <property type="entry name" value="CSN8_PSD8_EIF3K"/>
</dbReference>
<evidence type="ECO:0000313" key="8">
    <source>
        <dbReference type="Proteomes" id="UP000717515"/>
    </source>
</evidence>
<name>A0A9P8IFC9_MORAP</name>
<protein>
    <recommendedName>
        <fullName evidence="6">CSN8/PSMD8/EIF3K domain-containing protein</fullName>
    </recommendedName>
</protein>
<dbReference type="GO" id="GO:0010387">
    <property type="term" value="P:COP9 signalosome assembly"/>
    <property type="evidence" value="ECO:0007669"/>
    <property type="project" value="InterPro"/>
</dbReference>
<organism evidence="7 8">
    <name type="scientific">Mortierella alpina</name>
    <name type="common">Oleaginous fungus</name>
    <name type="synonym">Mortierella renispora</name>
    <dbReference type="NCBI Taxonomy" id="64518"/>
    <lineage>
        <taxon>Eukaryota</taxon>
        <taxon>Fungi</taxon>
        <taxon>Fungi incertae sedis</taxon>
        <taxon>Mucoromycota</taxon>
        <taxon>Mortierellomycotina</taxon>
        <taxon>Mortierellomycetes</taxon>
        <taxon>Mortierellales</taxon>
        <taxon>Mortierellaceae</taxon>
        <taxon>Mortierella</taxon>
    </lineage>
</organism>
<gene>
    <name evidence="7" type="ORF">KVV02_007108</name>
</gene>
<sequence length="222" mass="25009">MNKYTACRHPHSNCSNRLTRLSRLGATKSSFLYTSSSSSRHVSAIEVDAVPLNTIYEPLLASYLVAHDLFSARSLVHRIPRELKAQSVQLSTLIQVMELMQQWERQNGNLKDTYALLHKSRWNSSLAPLIALLQDSIQNRELDLLAKAYTSLPVQLAASRIWLEEDTAAEQLVATRGWRYDASTGLLYPKAPEVSYNRTIGLQEFGQLADVVAHLEVRQESS</sequence>
<dbReference type="AlphaFoldDB" id="A0A9P8IFC9"/>
<dbReference type="PANTHER" id="PTHR13339:SF0">
    <property type="entry name" value="COP9 SIGNALOSOME COMPLEX SUBUNIT 8"/>
    <property type="match status" value="1"/>
</dbReference>
<dbReference type="EMBL" id="JAIFTL010000006">
    <property type="protein sequence ID" value="KAG9327332.1"/>
    <property type="molecule type" value="Genomic_DNA"/>
</dbReference>
<evidence type="ECO:0000259" key="6">
    <source>
        <dbReference type="Pfam" id="PF10075"/>
    </source>
</evidence>
<keyword evidence="5" id="KW-0539">Nucleus</keyword>
<evidence type="ECO:0000256" key="3">
    <source>
        <dbReference type="ARBA" id="ARBA00022490"/>
    </source>
</evidence>
<dbReference type="GO" id="GO:0008180">
    <property type="term" value="C:COP9 signalosome"/>
    <property type="evidence" value="ECO:0007669"/>
    <property type="project" value="UniProtKB-KW"/>
</dbReference>
<evidence type="ECO:0000256" key="1">
    <source>
        <dbReference type="ARBA" id="ARBA00004123"/>
    </source>
</evidence>